<sequence>MEDAVRVLNSTREQDVFLWTSVVSGFVRNLRGKEAVAAFLELVFLCQVAGFRQADSFTDGKHEMAISVISDMCCVGIRMDQFCLPGFISASANLGALETGRHLHCHSVKTGYFSSVSVLNSLLDMYGKCGSLEDAKKAFEEIAKPDVVSWNGLLSGLASNGCVSSALSAFKEIRMKGTNLNTCMVTMLSKHNGT</sequence>
<keyword evidence="4" id="KW-1185">Reference proteome</keyword>
<dbReference type="NCBIfam" id="TIGR00756">
    <property type="entry name" value="PPR"/>
    <property type="match status" value="1"/>
</dbReference>
<dbReference type="PROSITE" id="PS51375">
    <property type="entry name" value="PPR"/>
    <property type="match status" value="1"/>
</dbReference>
<proteinExistence type="predicted"/>
<dbReference type="Pfam" id="PF01535">
    <property type="entry name" value="PPR"/>
    <property type="match status" value="3"/>
</dbReference>
<accession>A0A6D2I898</accession>
<dbReference type="InterPro" id="IPR046960">
    <property type="entry name" value="PPR_At4g14850-like_plant"/>
</dbReference>
<dbReference type="OrthoDB" id="185373at2759"/>
<reference evidence="3" key="1">
    <citation type="submission" date="2020-01" db="EMBL/GenBank/DDBJ databases">
        <authorList>
            <person name="Mishra B."/>
        </authorList>
    </citation>
    <scope>NUCLEOTIDE SEQUENCE [LARGE SCALE GENOMIC DNA]</scope>
</reference>
<dbReference type="Gene3D" id="1.25.40.10">
    <property type="entry name" value="Tetratricopeptide repeat domain"/>
    <property type="match status" value="1"/>
</dbReference>
<dbReference type="GO" id="GO:0003723">
    <property type="term" value="F:RNA binding"/>
    <property type="evidence" value="ECO:0007669"/>
    <property type="project" value="InterPro"/>
</dbReference>
<comment type="caution">
    <text evidence="3">The sequence shown here is derived from an EMBL/GenBank/DDBJ whole genome shotgun (WGS) entry which is preliminary data.</text>
</comment>
<evidence type="ECO:0008006" key="5">
    <source>
        <dbReference type="Google" id="ProtNLM"/>
    </source>
</evidence>
<organism evidence="3 4">
    <name type="scientific">Microthlaspi erraticum</name>
    <dbReference type="NCBI Taxonomy" id="1685480"/>
    <lineage>
        <taxon>Eukaryota</taxon>
        <taxon>Viridiplantae</taxon>
        <taxon>Streptophyta</taxon>
        <taxon>Embryophyta</taxon>
        <taxon>Tracheophyta</taxon>
        <taxon>Spermatophyta</taxon>
        <taxon>Magnoliopsida</taxon>
        <taxon>eudicotyledons</taxon>
        <taxon>Gunneridae</taxon>
        <taxon>Pentapetalae</taxon>
        <taxon>rosids</taxon>
        <taxon>malvids</taxon>
        <taxon>Brassicales</taxon>
        <taxon>Brassicaceae</taxon>
        <taxon>Coluteocarpeae</taxon>
        <taxon>Microthlaspi</taxon>
    </lineage>
</organism>
<feature type="repeat" description="PPR" evidence="2">
    <location>
        <begin position="146"/>
        <end position="180"/>
    </location>
</feature>
<dbReference type="Proteomes" id="UP000467841">
    <property type="component" value="Unassembled WGS sequence"/>
</dbReference>
<evidence type="ECO:0000256" key="2">
    <source>
        <dbReference type="PROSITE-ProRule" id="PRU00708"/>
    </source>
</evidence>
<dbReference type="AlphaFoldDB" id="A0A6D2I898"/>
<protein>
    <recommendedName>
        <fullName evidence="5">Pentatricopeptide repeat-containing protein</fullName>
    </recommendedName>
</protein>
<dbReference type="PANTHER" id="PTHR47926:SF471">
    <property type="entry name" value="DYW DOMAIN-CONTAINING PROTEIN"/>
    <property type="match status" value="1"/>
</dbReference>
<evidence type="ECO:0000313" key="3">
    <source>
        <dbReference type="EMBL" id="CAA7024797.1"/>
    </source>
</evidence>
<dbReference type="GO" id="GO:0009451">
    <property type="term" value="P:RNA modification"/>
    <property type="evidence" value="ECO:0007669"/>
    <property type="project" value="InterPro"/>
</dbReference>
<dbReference type="EMBL" id="CACVBM020000932">
    <property type="protein sequence ID" value="CAA7024797.1"/>
    <property type="molecule type" value="Genomic_DNA"/>
</dbReference>
<dbReference type="InterPro" id="IPR002885">
    <property type="entry name" value="PPR_rpt"/>
</dbReference>
<name>A0A6D2I898_9BRAS</name>
<gene>
    <name evidence="3" type="ORF">MERR_LOCUS12032</name>
</gene>
<evidence type="ECO:0000313" key="4">
    <source>
        <dbReference type="Proteomes" id="UP000467841"/>
    </source>
</evidence>
<dbReference type="InterPro" id="IPR011990">
    <property type="entry name" value="TPR-like_helical_dom_sf"/>
</dbReference>
<keyword evidence="1" id="KW-0677">Repeat</keyword>
<evidence type="ECO:0000256" key="1">
    <source>
        <dbReference type="ARBA" id="ARBA00022737"/>
    </source>
</evidence>
<dbReference type="PANTHER" id="PTHR47926">
    <property type="entry name" value="PENTATRICOPEPTIDE REPEAT-CONTAINING PROTEIN"/>
    <property type="match status" value="1"/>
</dbReference>